<dbReference type="SUPFAM" id="SSF47823">
    <property type="entry name" value="lambda integrase-like, N-terminal domain"/>
    <property type="match status" value="1"/>
</dbReference>
<dbReference type="InterPro" id="IPR023009">
    <property type="entry name" value="Tyrosine_recombinase_XerC/XerD"/>
</dbReference>
<dbReference type="Proteomes" id="UP000516160">
    <property type="component" value="Chromosome"/>
</dbReference>
<dbReference type="InterPro" id="IPR011010">
    <property type="entry name" value="DNA_brk_join_enz"/>
</dbReference>
<evidence type="ECO:0000259" key="12">
    <source>
        <dbReference type="PROSITE" id="PS51898"/>
    </source>
</evidence>
<feature type="domain" description="Core-binding (CB)" evidence="13">
    <location>
        <begin position="2"/>
        <end position="109"/>
    </location>
</feature>
<dbReference type="GO" id="GO:0003677">
    <property type="term" value="F:DNA binding"/>
    <property type="evidence" value="ECO:0007669"/>
    <property type="project" value="UniProtKB-UniRule"/>
</dbReference>
<dbReference type="CDD" id="cd00798">
    <property type="entry name" value="INT_XerDC_C"/>
    <property type="match status" value="1"/>
</dbReference>
<dbReference type="GO" id="GO:0005737">
    <property type="term" value="C:cytoplasm"/>
    <property type="evidence" value="ECO:0007669"/>
    <property type="project" value="UniProtKB-SubCell"/>
</dbReference>
<dbReference type="InterPro" id="IPR050090">
    <property type="entry name" value="Tyrosine_recombinase_XerCD"/>
</dbReference>
<dbReference type="NCBIfam" id="NF001399">
    <property type="entry name" value="PRK00283.1"/>
    <property type="match status" value="1"/>
</dbReference>
<dbReference type="InterPro" id="IPR044068">
    <property type="entry name" value="CB"/>
</dbReference>
<dbReference type="PROSITE" id="PS51900">
    <property type="entry name" value="CB"/>
    <property type="match status" value="1"/>
</dbReference>
<evidence type="ECO:0000313" key="14">
    <source>
        <dbReference type="EMBL" id="QNO16410.1"/>
    </source>
</evidence>
<dbReference type="PANTHER" id="PTHR30349:SF77">
    <property type="entry name" value="TYROSINE RECOMBINASE XERC"/>
    <property type="match status" value="1"/>
</dbReference>
<evidence type="ECO:0000256" key="9">
    <source>
        <dbReference type="ARBA" id="ARBA00023306"/>
    </source>
</evidence>
<dbReference type="EMBL" id="CP058559">
    <property type="protein sequence ID" value="QNO16410.1"/>
    <property type="molecule type" value="Genomic_DNA"/>
</dbReference>
<feature type="active site" evidence="10">
    <location>
        <position position="265"/>
    </location>
</feature>
<feature type="active site" evidence="10">
    <location>
        <position position="268"/>
    </location>
</feature>
<reference evidence="14 15" key="1">
    <citation type="submission" date="2020-07" db="EMBL/GenBank/DDBJ databases">
        <title>Alkalicella. sp. LB2 genome.</title>
        <authorList>
            <person name="Postec A."/>
            <person name="Quemeneur M."/>
        </authorList>
    </citation>
    <scope>NUCLEOTIDE SEQUENCE [LARGE SCALE GENOMIC DNA]</scope>
    <source>
        <strain evidence="14 15">LB2</strain>
    </source>
</reference>
<comment type="subcellular location">
    <subcellularLocation>
        <location evidence="1 10">Cytoplasm</location>
    </subcellularLocation>
</comment>
<dbReference type="PANTHER" id="PTHR30349">
    <property type="entry name" value="PHAGE INTEGRASE-RELATED"/>
    <property type="match status" value="1"/>
</dbReference>
<dbReference type="GO" id="GO:0007059">
    <property type="term" value="P:chromosome segregation"/>
    <property type="evidence" value="ECO:0007669"/>
    <property type="project" value="UniProtKB-UniRule"/>
</dbReference>
<keyword evidence="3 10" id="KW-0963">Cytoplasm</keyword>
<dbReference type="InterPro" id="IPR004107">
    <property type="entry name" value="Integrase_SAM-like_N"/>
</dbReference>
<dbReference type="Gene3D" id="1.10.150.130">
    <property type="match status" value="1"/>
</dbReference>
<keyword evidence="15" id="KW-1185">Reference proteome</keyword>
<dbReference type="GO" id="GO:0006313">
    <property type="term" value="P:DNA transposition"/>
    <property type="evidence" value="ECO:0007669"/>
    <property type="project" value="UniProtKB-UniRule"/>
</dbReference>
<dbReference type="NCBIfam" id="NF040815">
    <property type="entry name" value="recomb_XerA_Arch"/>
    <property type="match status" value="1"/>
</dbReference>
<evidence type="ECO:0000256" key="3">
    <source>
        <dbReference type="ARBA" id="ARBA00022490"/>
    </source>
</evidence>
<comment type="function">
    <text evidence="10">Site-specific tyrosine recombinase, which acts by catalyzing the cutting and rejoining of the recombining DNA molecules. The XerC-XerD complex is essential to convert dimers of the bacterial chromosome into monomers to permit their segregation at cell division. It also contributes to the segregational stability of plasmids.</text>
</comment>
<dbReference type="RefSeq" id="WP_213166801.1">
    <property type="nucleotide sequence ID" value="NZ_CP058559.1"/>
</dbReference>
<dbReference type="KEGG" id="acae:HYG86_17330"/>
<gene>
    <name evidence="10 14" type="primary">xerC</name>
    <name evidence="14" type="ORF">HYG86_17330</name>
</gene>
<proteinExistence type="inferred from homology"/>
<feature type="domain" description="Tyr recombinase" evidence="12">
    <location>
        <begin position="130"/>
        <end position="313"/>
    </location>
</feature>
<dbReference type="GO" id="GO:0051301">
    <property type="term" value="P:cell division"/>
    <property type="evidence" value="ECO:0007669"/>
    <property type="project" value="UniProtKB-UniRule"/>
</dbReference>
<evidence type="ECO:0000256" key="1">
    <source>
        <dbReference type="ARBA" id="ARBA00004496"/>
    </source>
</evidence>
<evidence type="ECO:0000256" key="7">
    <source>
        <dbReference type="ARBA" id="ARBA00023125"/>
    </source>
</evidence>
<keyword evidence="9 10" id="KW-0131">Cell cycle</keyword>
<dbReference type="Pfam" id="PF02899">
    <property type="entry name" value="Phage_int_SAM_1"/>
    <property type="match status" value="2"/>
</dbReference>
<keyword evidence="4 10" id="KW-0132">Cell division</keyword>
<keyword evidence="5 10" id="KW-0159">Chromosome partition</keyword>
<protein>
    <recommendedName>
        <fullName evidence="10 11">Tyrosine recombinase XerC</fullName>
    </recommendedName>
</protein>
<feature type="active site" evidence="10">
    <location>
        <position position="194"/>
    </location>
</feature>
<dbReference type="GO" id="GO:0009037">
    <property type="term" value="F:tyrosine-based site-specific recombinase activity"/>
    <property type="evidence" value="ECO:0007669"/>
    <property type="project" value="UniProtKB-UniRule"/>
</dbReference>
<dbReference type="HAMAP" id="MF_01808">
    <property type="entry name" value="Recomb_XerC_XerD"/>
    <property type="match status" value="1"/>
</dbReference>
<name>A0A7G9WCJ8_ALKCA</name>
<feature type="active site" description="O-(3'-phospho-DNA)-tyrosine intermediate" evidence="10">
    <location>
        <position position="300"/>
    </location>
</feature>
<accession>A0A7G9WCJ8</accession>
<keyword evidence="7 10" id="KW-0238">DNA-binding</keyword>
<dbReference type="Pfam" id="PF00589">
    <property type="entry name" value="Phage_integrase"/>
    <property type="match status" value="1"/>
</dbReference>
<dbReference type="NCBIfam" id="TIGR02224">
    <property type="entry name" value="recomb_XerC"/>
    <property type="match status" value="1"/>
</dbReference>
<comment type="similarity">
    <text evidence="2 10">Belongs to the 'phage' integrase family. XerC subfamily.</text>
</comment>
<evidence type="ECO:0000256" key="5">
    <source>
        <dbReference type="ARBA" id="ARBA00022829"/>
    </source>
</evidence>
<dbReference type="InterPro" id="IPR010998">
    <property type="entry name" value="Integrase_recombinase_N"/>
</dbReference>
<evidence type="ECO:0000256" key="6">
    <source>
        <dbReference type="ARBA" id="ARBA00022908"/>
    </source>
</evidence>
<dbReference type="InterPro" id="IPR002104">
    <property type="entry name" value="Integrase_catalytic"/>
</dbReference>
<evidence type="ECO:0000256" key="10">
    <source>
        <dbReference type="HAMAP-Rule" id="MF_01808"/>
    </source>
</evidence>
<comment type="subunit">
    <text evidence="10">Forms a cyclic heterotetrameric complex composed of two molecules of XerC and two molecules of XerD.</text>
</comment>
<sequence length="319" mass="37135">MEKLDRLVEDFLQSYAVEKNCSHHTITNYKADLVQFQLFLAQNHRENLSIIYQDLEEDSTEEQKSGDSTQLKDHLIIRRYLAYLQGCNYAKKTITRKLSTIRSFYRFLTKFNYLENNPISKIHTPKSEKKLPKFLYKDQMKDLIESPDLTDKLGLRDRAIMELLYSSGIRVSELVGIQLKDLQLSRGLILVTGKGSKERYVPIGSIACDYIIRYIDLSRGTLTKNKKHSYLFVNKFGDAITDRSVRRIIDKYMHIASIKLKISPHTFRHTFATHLLDNGADLRAVQEMLGHVNIKTTQIYTHITKDKLKNIYMSTHPRA</sequence>
<evidence type="ECO:0000313" key="15">
    <source>
        <dbReference type="Proteomes" id="UP000516160"/>
    </source>
</evidence>
<keyword evidence="8 10" id="KW-0233">DNA recombination</keyword>
<dbReference type="PROSITE" id="PS51898">
    <property type="entry name" value="TYR_RECOMBINASE"/>
    <property type="match status" value="1"/>
</dbReference>
<dbReference type="SUPFAM" id="SSF56349">
    <property type="entry name" value="DNA breaking-rejoining enzymes"/>
    <property type="match status" value="1"/>
</dbReference>
<dbReference type="Gene3D" id="1.10.443.10">
    <property type="entry name" value="Intergrase catalytic core"/>
    <property type="match status" value="1"/>
</dbReference>
<feature type="active site" evidence="10">
    <location>
        <position position="291"/>
    </location>
</feature>
<feature type="active site" evidence="10">
    <location>
        <position position="170"/>
    </location>
</feature>
<dbReference type="AlphaFoldDB" id="A0A7G9WCJ8"/>
<evidence type="ECO:0000256" key="4">
    <source>
        <dbReference type="ARBA" id="ARBA00022618"/>
    </source>
</evidence>
<evidence type="ECO:0000256" key="2">
    <source>
        <dbReference type="ARBA" id="ARBA00006657"/>
    </source>
</evidence>
<keyword evidence="6 10" id="KW-0229">DNA integration</keyword>
<dbReference type="InterPro" id="IPR011931">
    <property type="entry name" value="Recomb_XerC"/>
</dbReference>
<evidence type="ECO:0000256" key="8">
    <source>
        <dbReference type="ARBA" id="ARBA00023172"/>
    </source>
</evidence>
<organism evidence="14 15">
    <name type="scientific">Alkalicella caledoniensis</name>
    <dbReference type="NCBI Taxonomy" id="2731377"/>
    <lineage>
        <taxon>Bacteria</taxon>
        <taxon>Bacillati</taxon>
        <taxon>Bacillota</taxon>
        <taxon>Clostridia</taxon>
        <taxon>Eubacteriales</taxon>
        <taxon>Proteinivoracaceae</taxon>
        <taxon>Alkalicella</taxon>
    </lineage>
</organism>
<evidence type="ECO:0000256" key="11">
    <source>
        <dbReference type="NCBIfam" id="TIGR02224"/>
    </source>
</evidence>
<dbReference type="InterPro" id="IPR013762">
    <property type="entry name" value="Integrase-like_cat_sf"/>
</dbReference>
<evidence type="ECO:0000259" key="13">
    <source>
        <dbReference type="PROSITE" id="PS51900"/>
    </source>
</evidence>